<dbReference type="InterPro" id="IPR002182">
    <property type="entry name" value="NB-ARC"/>
</dbReference>
<dbReference type="Gene3D" id="1.10.10.10">
    <property type="entry name" value="Winged helix-like DNA-binding domain superfamily/Winged helix DNA-binding domain"/>
    <property type="match status" value="1"/>
</dbReference>
<evidence type="ECO:0000256" key="4">
    <source>
        <dbReference type="ARBA" id="ARBA00022821"/>
    </source>
</evidence>
<keyword evidence="11" id="KW-1185">Reference proteome</keyword>
<keyword evidence="1" id="KW-0433">Leucine-rich repeat</keyword>
<dbReference type="GO" id="GO:0005524">
    <property type="term" value="F:ATP binding"/>
    <property type="evidence" value="ECO:0007669"/>
    <property type="project" value="UniProtKB-KW"/>
</dbReference>
<dbReference type="Pfam" id="PF00931">
    <property type="entry name" value="NB-ARC"/>
    <property type="match status" value="1"/>
</dbReference>
<sequence>MAEIFLSPLLQICFDKLGSPALRWAKAALGFNLAIEIKNLESTLRMIEVVLEEAEARQGRDKLVKLWLEKLKDAAYDAEDFLEGLMAERYNRLLPTKLTKGNELHQIQNRLDAIVAEKSKFHFNEAALTAPINTVRRKQTGSFTVESKVYGRAEDKEKIIQLLLDTNPCNISVVPIVGIGGLGKTTLARLAYNENRIDENFDLKIWVCVTDDFDVVRLIKSIIESATKSKCENMVMDALQSRLWALLSGKRYLLVLDDVWNEDQDVWDDFKSLLTGGANGSKIIVTTRNKKVATIMGSTSTYDLQGLSEDDCWALFKQRAFGQVEEKEEHQNLLAIGKQIIKKCSGVPLAANTIGSLMRFKREETEWLFVQESELWNVCEGENGILPALRLSYNHLPTHLKPCFVYCSIFPKNFEIKKEKLIHQWIAQGYIKSFEHRRNVEDTGEEYFNDLLAMSFLQGLQEGNDGRIIKCKTHDVIHDLATSVSESEFMILEHGHEPGIFAKTRHSTVICDFKQQKFPKDLLEAKNLRTLLLSSTMGEDGIGIEQLRHLNLKGELQIQHLENVKDKNQKSQSKMNQKQNGDILEALKPGKYLKKLSIHGYRGIIFPSWIGNHHVQYLTEVTLINCDFWILPRLGGLRFLKVLYMHRMHSLGKIHDSFNHLSSHKSFPLLQELTLKEIPNLEDWSSVAGEDVLPSLLKLVIHECPILKSIPWCPSLQYLELQNCNAMILNSATDLTALCTIVINSLPELSFLPGGFLENSPILSSLRISSCPNLQSLPAELGKLGSLKSLTIRWCQQLASLPELQNLRSLESLEISECHSIVSFPEEAMQGLSSLRSLSIENCNNLASLPVGMQNLIALEDLTVMYCPKLVSLPEDLQHLTALRSLIVLSCPQLETLPEGLQHVTTLQILEIRSCSGLLALPIWIENLNSLRSLAISDCHKLLSLPEGLQRLTALQHLSIQECPCLERRCKRDGGADWPKISHIPHIHIGRIRSA</sequence>
<feature type="domain" description="R13L1/DRL21-like LRR repeat region" evidence="9">
    <location>
        <begin position="573"/>
        <end position="648"/>
    </location>
</feature>
<evidence type="ECO:0000256" key="2">
    <source>
        <dbReference type="ARBA" id="ARBA00022737"/>
    </source>
</evidence>
<keyword evidence="3" id="KW-0547">Nucleotide-binding</keyword>
<dbReference type="GO" id="GO:0051707">
    <property type="term" value="P:response to other organism"/>
    <property type="evidence" value="ECO:0007669"/>
    <property type="project" value="UniProtKB-ARBA"/>
</dbReference>
<dbReference type="FunFam" id="1.10.10.10:FF:000322">
    <property type="entry name" value="Probable disease resistance protein At1g63360"/>
    <property type="match status" value="1"/>
</dbReference>
<dbReference type="Pfam" id="PF25019">
    <property type="entry name" value="LRR_R13L1-DRL21"/>
    <property type="match status" value="2"/>
</dbReference>
<keyword evidence="4" id="KW-0611">Plant defense</keyword>
<dbReference type="InterPro" id="IPR027417">
    <property type="entry name" value="P-loop_NTPase"/>
</dbReference>
<name>A0A2G5E8G5_AQUCA</name>
<keyword evidence="2" id="KW-0677">Repeat</keyword>
<dbReference type="GO" id="GO:0043531">
    <property type="term" value="F:ADP binding"/>
    <property type="evidence" value="ECO:0007669"/>
    <property type="project" value="InterPro"/>
</dbReference>
<dbReference type="SUPFAM" id="SSF52540">
    <property type="entry name" value="P-loop containing nucleoside triphosphate hydrolases"/>
    <property type="match status" value="1"/>
</dbReference>
<dbReference type="InterPro" id="IPR036388">
    <property type="entry name" value="WH-like_DNA-bd_sf"/>
</dbReference>
<evidence type="ECO:0000256" key="3">
    <source>
        <dbReference type="ARBA" id="ARBA00022741"/>
    </source>
</evidence>
<evidence type="ECO:0000259" key="9">
    <source>
        <dbReference type="Pfam" id="PF25019"/>
    </source>
</evidence>
<dbReference type="OrthoDB" id="1935327at2759"/>
<dbReference type="Gene3D" id="3.80.10.10">
    <property type="entry name" value="Ribonuclease Inhibitor"/>
    <property type="match status" value="3"/>
</dbReference>
<dbReference type="InterPro" id="IPR058922">
    <property type="entry name" value="WHD_DRP"/>
</dbReference>
<evidence type="ECO:0000256" key="5">
    <source>
        <dbReference type="ARBA" id="ARBA00022840"/>
    </source>
</evidence>
<evidence type="ECO:0000259" key="7">
    <source>
        <dbReference type="Pfam" id="PF18052"/>
    </source>
</evidence>
<dbReference type="EMBL" id="KZ305027">
    <property type="protein sequence ID" value="PIA51847.1"/>
    <property type="molecule type" value="Genomic_DNA"/>
</dbReference>
<protein>
    <recommendedName>
        <fullName evidence="12">NB-ARC domain-containing protein</fullName>
    </recommendedName>
</protein>
<proteinExistence type="predicted"/>
<dbReference type="AlphaFoldDB" id="A0A2G5E8G5"/>
<evidence type="ECO:0000256" key="1">
    <source>
        <dbReference type="ARBA" id="ARBA00022614"/>
    </source>
</evidence>
<feature type="domain" description="R13L1/DRL21-like LRR repeat region" evidence="9">
    <location>
        <begin position="898"/>
        <end position="963"/>
    </location>
</feature>
<dbReference type="InterPro" id="IPR042197">
    <property type="entry name" value="Apaf_helical"/>
</dbReference>
<keyword evidence="5" id="KW-0067">ATP-binding</keyword>
<dbReference type="FunFam" id="3.40.50.300:FF:001091">
    <property type="entry name" value="Probable disease resistance protein At1g61300"/>
    <property type="match status" value="1"/>
</dbReference>
<dbReference type="InterPro" id="IPR056789">
    <property type="entry name" value="LRR_R13L1-DRL21"/>
</dbReference>
<feature type="domain" description="NB-ARC" evidence="6">
    <location>
        <begin position="154"/>
        <end position="322"/>
    </location>
</feature>
<evidence type="ECO:0000259" key="6">
    <source>
        <dbReference type="Pfam" id="PF00931"/>
    </source>
</evidence>
<dbReference type="SUPFAM" id="SSF52058">
    <property type="entry name" value="L domain-like"/>
    <property type="match status" value="2"/>
</dbReference>
<dbReference type="Gene3D" id="3.40.50.300">
    <property type="entry name" value="P-loop containing nucleotide triphosphate hydrolases"/>
    <property type="match status" value="1"/>
</dbReference>
<evidence type="ECO:0008006" key="12">
    <source>
        <dbReference type="Google" id="ProtNLM"/>
    </source>
</evidence>
<evidence type="ECO:0000313" key="10">
    <source>
        <dbReference type="EMBL" id="PIA51847.1"/>
    </source>
</evidence>
<reference evidence="10 11" key="1">
    <citation type="submission" date="2017-09" db="EMBL/GenBank/DDBJ databases">
        <title>WGS assembly of Aquilegia coerulea Goldsmith.</title>
        <authorList>
            <person name="Hodges S."/>
            <person name="Kramer E."/>
            <person name="Nordborg M."/>
            <person name="Tomkins J."/>
            <person name="Borevitz J."/>
            <person name="Derieg N."/>
            <person name="Yan J."/>
            <person name="Mihaltcheva S."/>
            <person name="Hayes R.D."/>
            <person name="Rokhsar D."/>
        </authorList>
    </citation>
    <scope>NUCLEOTIDE SEQUENCE [LARGE SCALE GENOMIC DNA]</scope>
    <source>
        <strain evidence="11">cv. Goldsmith</strain>
    </source>
</reference>
<feature type="domain" description="Disease resistance N-terminal" evidence="7">
    <location>
        <begin position="6"/>
        <end position="89"/>
    </location>
</feature>
<evidence type="ECO:0000313" key="11">
    <source>
        <dbReference type="Proteomes" id="UP000230069"/>
    </source>
</evidence>
<dbReference type="Gene3D" id="1.20.5.4130">
    <property type="match status" value="1"/>
</dbReference>
<dbReference type="GO" id="GO:0006952">
    <property type="term" value="P:defense response"/>
    <property type="evidence" value="ECO:0007669"/>
    <property type="project" value="UniProtKB-KW"/>
</dbReference>
<dbReference type="InParanoid" id="A0A2G5E8G5"/>
<dbReference type="InterPro" id="IPR041118">
    <property type="entry name" value="Rx_N"/>
</dbReference>
<dbReference type="Gene3D" id="1.10.8.430">
    <property type="entry name" value="Helical domain of apoptotic protease-activating factors"/>
    <property type="match status" value="1"/>
</dbReference>
<gene>
    <name evidence="10" type="ORF">AQUCO_01000021v1</name>
</gene>
<evidence type="ECO:0000259" key="8">
    <source>
        <dbReference type="Pfam" id="PF23559"/>
    </source>
</evidence>
<dbReference type="PRINTS" id="PR00364">
    <property type="entry name" value="DISEASERSIST"/>
</dbReference>
<feature type="domain" description="Disease resistance protein winged helix" evidence="8">
    <location>
        <begin position="409"/>
        <end position="481"/>
    </location>
</feature>
<dbReference type="InterPro" id="IPR032675">
    <property type="entry name" value="LRR_dom_sf"/>
</dbReference>
<dbReference type="PANTHER" id="PTHR36766:SF59">
    <property type="entry name" value="DISEASE RESISTANCE PROTEIN RGA2-LIKE"/>
    <property type="match status" value="1"/>
</dbReference>
<accession>A0A2G5E8G5</accession>
<dbReference type="Proteomes" id="UP000230069">
    <property type="component" value="Unassembled WGS sequence"/>
</dbReference>
<dbReference type="STRING" id="218851.A0A2G5E8G5"/>
<dbReference type="Pfam" id="PF18052">
    <property type="entry name" value="Rx_N"/>
    <property type="match status" value="1"/>
</dbReference>
<dbReference type="PANTHER" id="PTHR36766">
    <property type="entry name" value="PLANT BROAD-SPECTRUM MILDEW RESISTANCE PROTEIN RPW8"/>
    <property type="match status" value="1"/>
</dbReference>
<dbReference type="Pfam" id="PF23559">
    <property type="entry name" value="WHD_DRP"/>
    <property type="match status" value="1"/>
</dbReference>
<organism evidence="10 11">
    <name type="scientific">Aquilegia coerulea</name>
    <name type="common">Rocky mountain columbine</name>
    <dbReference type="NCBI Taxonomy" id="218851"/>
    <lineage>
        <taxon>Eukaryota</taxon>
        <taxon>Viridiplantae</taxon>
        <taxon>Streptophyta</taxon>
        <taxon>Embryophyta</taxon>
        <taxon>Tracheophyta</taxon>
        <taxon>Spermatophyta</taxon>
        <taxon>Magnoliopsida</taxon>
        <taxon>Ranunculales</taxon>
        <taxon>Ranunculaceae</taxon>
        <taxon>Thalictroideae</taxon>
        <taxon>Aquilegia</taxon>
    </lineage>
</organism>